<keyword evidence="11" id="KW-1185">Reference proteome</keyword>
<dbReference type="CDD" id="cd12887">
    <property type="entry name" value="SPRY_NHR_like"/>
    <property type="match status" value="6"/>
</dbReference>
<evidence type="ECO:0000256" key="4">
    <source>
        <dbReference type="ARBA" id="ARBA00022786"/>
    </source>
</evidence>
<dbReference type="Gene3D" id="2.60.120.920">
    <property type="match status" value="6"/>
</dbReference>
<dbReference type="InterPro" id="IPR043136">
    <property type="entry name" value="B30.2/SPRY_sf"/>
</dbReference>
<dbReference type="KEGG" id="asn:102371098"/>
<dbReference type="PROSITE" id="PS51065">
    <property type="entry name" value="NHR"/>
    <property type="match status" value="6"/>
</dbReference>
<feature type="region of interest" description="Disordered" evidence="9">
    <location>
        <begin position="194"/>
        <end position="225"/>
    </location>
</feature>
<dbReference type="InParanoid" id="A0A3Q0FTP4"/>
<dbReference type="FunFam" id="2.60.120.920:FF:000014">
    <property type="entry name" value="neuralized-like protein 4 isoform X2"/>
    <property type="match status" value="1"/>
</dbReference>
<comment type="function">
    <text evidence="7">Promotes CCP110 ubiquitination and proteasome-dependent degradation. By counteracting accumulation of CP110, maintains normal centriolar homeostasis and preventing formation of ectopic microtubular organizing centers.</text>
</comment>
<feature type="domain" description="NHR" evidence="10">
    <location>
        <begin position="1146"/>
        <end position="1309"/>
    </location>
</feature>
<reference evidence="12" key="1">
    <citation type="submission" date="2025-08" db="UniProtKB">
        <authorList>
            <consortium name="RefSeq"/>
        </authorList>
    </citation>
    <scope>IDENTIFICATION</scope>
</reference>
<name>A0A3Q0FTP4_ALLSI</name>
<feature type="region of interest" description="Disordered" evidence="9">
    <location>
        <begin position="1103"/>
        <end position="1141"/>
    </location>
</feature>
<dbReference type="PANTHER" id="PTHR12429:SF14">
    <property type="entry name" value="NEURALIZED-LIKE PROTEIN 4"/>
    <property type="match status" value="1"/>
</dbReference>
<proteinExistence type="predicted"/>
<evidence type="ECO:0000313" key="11">
    <source>
        <dbReference type="Proteomes" id="UP000189705"/>
    </source>
</evidence>
<feature type="region of interest" description="Disordered" evidence="9">
    <location>
        <begin position="452"/>
        <end position="473"/>
    </location>
</feature>
<evidence type="ECO:0000256" key="8">
    <source>
        <dbReference type="ARBA" id="ARBA00073992"/>
    </source>
</evidence>
<evidence type="ECO:0000256" key="7">
    <source>
        <dbReference type="ARBA" id="ARBA00060334"/>
    </source>
</evidence>
<gene>
    <name evidence="12" type="primary">NEURL4</name>
</gene>
<dbReference type="STRING" id="38654.A0A3Q0FTP4"/>
<sequence length="1580" mass="169513">MSAVPQSAAVADGASPTAAAVKQYLSPRCQPRWQAVTKAIGRIVIRALSEENIAGTVTEVRAGCGTPVLNPSPLHPPHPGQVNSWSGSIEIGVTALDPAHLDFPSSATGLKGGSWIVSGCSVLRDGRSILEEYGQDLDQLGEGDCVGVQRTATGELRLWVNGTDCGVAATGLPPRVWAVVDLYGKCTQITVVPPEPPGAEGTEEEGEEVLSLPCNQSRPDKFPNSLDSENSFSGLELSEAVSSAILSAYDSSLLNVSLGSPPGPGGVGGPGGAPSNDALLFHEKCGSLIKLSNGHKTAERRRPLDEFNNGVVITNRPLRDAEMFEVLGGCGQGNCGPGLRGASRVEAPHTLPGTIMMSGCGILTNGKGTRREYCEFSLDELQEGDHIGLTRKANNALHFYINGIDQGVATTLTPPVVYGVVDLYGMAVKVTIVHNHNHSDRLRRNNAILRALSPEAGRRPPAPEPQPQPERLLFHPNCGQKAAITNEGRTALRPHATDDFNHGVVLSSRPLRTGEVFQVRIDKMVDKWAGSIEIGVTTHNPTYLQLPSTMTNLRSGTWMMTGNGVMHNGTTILDEYGHNLDRLKVRLRLLGLGERCRCRAGCILPLGSTVCCMQLEPTPEAVTSRHWAGDPWFQARLWGGWGVLVLAGVSFPPPLPSPPLPSNRSDVCVREVLGLLQGRTWGSQEMCRGGVGARGSVGGADPLSPPEMLPLVEELVEGGAALSPGSPSPGASGSDLRFHHLHGSNAVITNGGRTALRHNCRSEFNDAIVISNRSLRDGELFEIVIQKMVDRWSGSIEAGVTAIRPEDLEFPNTMTDIDYDTWMLSGTAIMQDGNTMRNNYGCDLDSLGAGARIGMMRSAKGDLRYFINGVDQGIACSGLPPGKEVFAVVDLYGQCVQVSITGATGPVDNSLSTSNATEKSFPLHSPVPGVAHRFHGSCGKNVAFQDDGCRAARVAGYCHGIVFSMKELKVEEVFEVKIEAVDEKWAGSFHVGLTTLLPGEAPLSPAGLPASVLELPAKATWLVAGAEVRRNGVLQRQNYGCSLERLAVGNRVGVKRCADDTMHILIDGEDVGAAATGVAKNVYVVLDLYGRVTAVSIVSSTVLEEPDGTKPPSVTSEPYSEEEEEEEEQPTPCESEAPPATAAPGTMEFLENHGKNILLSNGNLTATRVASYNQGIVVIAQPLPPGQLFQVQIDFLNPQWTSSLSLGVMGPCPERLNFPATACSLKRSAWLLQRDSVFHNSLKICENYGPNLDTCPEGTVLGLLVDANAGLHLYVNGMDQGVAAHDIPAPCYVLVDLYGQCEQVTIVTNDALAVGGESTDLHGQGDMEKADMVDGIKESVCWTPPVDVSTTKTCEYHALCTRFKDLLLLPDDYFTEDPKFSLCYCESCHRLRGDEAYYKRGDPPRDYALPFGWCRFNLRVNPRLEVASTCKKWHMAYHGTSVGAVRRMLDQGELVSGSTSILSCQPPKADPQGGGCYHEAEENSSQGRGEPQRVVLSPTLRYAGLEPFATKVHFRDPKSQRHQVAQVAFQVWVRPGSYKPGPPSVSAPEALDPRFGPTDIEWVTKEKGATVLCGLLVHVE</sequence>
<feature type="domain" description="NHR" evidence="10">
    <location>
        <begin position="735"/>
        <end position="903"/>
    </location>
</feature>
<dbReference type="SMART" id="SM00588">
    <property type="entry name" value="NEUZ"/>
    <property type="match status" value="5"/>
</dbReference>
<dbReference type="GO" id="GO:0061630">
    <property type="term" value="F:ubiquitin protein ligase activity"/>
    <property type="evidence" value="ECO:0007669"/>
    <property type="project" value="TreeGrafter"/>
</dbReference>
<evidence type="ECO:0000256" key="1">
    <source>
        <dbReference type="ARBA" id="ARBA00004114"/>
    </source>
</evidence>
<dbReference type="Proteomes" id="UP000189705">
    <property type="component" value="Unplaced"/>
</dbReference>
<keyword evidence="3" id="KW-0677">Repeat</keyword>
<evidence type="ECO:0000313" key="12">
    <source>
        <dbReference type="RefSeq" id="XP_025049520.1"/>
    </source>
</evidence>
<protein>
    <recommendedName>
        <fullName evidence="8">Neuralized-like protein 4</fullName>
    </recommendedName>
</protein>
<evidence type="ECO:0000259" key="10">
    <source>
        <dbReference type="PROSITE" id="PS51065"/>
    </source>
</evidence>
<evidence type="ECO:0000256" key="5">
    <source>
        <dbReference type="ARBA" id="ARBA00022843"/>
    </source>
</evidence>
<dbReference type="InterPro" id="IPR006573">
    <property type="entry name" value="NHR_dom"/>
</dbReference>
<evidence type="ECO:0000256" key="9">
    <source>
        <dbReference type="SAM" id="MobiDB-lite"/>
    </source>
</evidence>
<keyword evidence="2" id="KW-0963">Cytoplasm</keyword>
<dbReference type="InterPro" id="IPR037962">
    <property type="entry name" value="Neuralized"/>
</dbReference>
<feature type="region of interest" description="Disordered" evidence="9">
    <location>
        <begin position="1460"/>
        <end position="1491"/>
    </location>
</feature>
<dbReference type="Pfam" id="PF07177">
    <property type="entry name" value="Neuralized"/>
    <property type="match status" value="6"/>
</dbReference>
<dbReference type="FunFam" id="2.60.120.920:FF:000001">
    <property type="entry name" value="neuralized-like protein 4 isoform X1"/>
    <property type="match status" value="3"/>
</dbReference>
<dbReference type="PANTHER" id="PTHR12429">
    <property type="entry name" value="NEURALIZED"/>
    <property type="match status" value="1"/>
</dbReference>
<evidence type="ECO:0000256" key="6">
    <source>
        <dbReference type="ARBA" id="ARBA00023212"/>
    </source>
</evidence>
<comment type="subcellular location">
    <subcellularLocation>
        <location evidence="1">Cytoplasm</location>
        <location evidence="1">Cytoskeleton</location>
        <location evidence="1">Microtubule organizing center</location>
        <location evidence="1">Centrosome</location>
        <location evidence="1">Centriole</location>
    </subcellularLocation>
</comment>
<evidence type="ECO:0000256" key="3">
    <source>
        <dbReference type="ARBA" id="ARBA00022737"/>
    </source>
</evidence>
<evidence type="ECO:0000256" key="2">
    <source>
        <dbReference type="ARBA" id="ARBA00022490"/>
    </source>
</evidence>
<organism evidence="11 12">
    <name type="scientific">Alligator sinensis</name>
    <name type="common">Chinese alligator</name>
    <dbReference type="NCBI Taxonomy" id="38654"/>
    <lineage>
        <taxon>Eukaryota</taxon>
        <taxon>Metazoa</taxon>
        <taxon>Chordata</taxon>
        <taxon>Craniata</taxon>
        <taxon>Vertebrata</taxon>
        <taxon>Euteleostomi</taxon>
        <taxon>Archelosauria</taxon>
        <taxon>Archosauria</taxon>
        <taxon>Crocodylia</taxon>
        <taxon>Alligatoridae</taxon>
        <taxon>Alligatorinae</taxon>
        <taxon>Alligator</taxon>
    </lineage>
</organism>
<keyword evidence="4" id="KW-0833">Ubl conjugation pathway</keyword>
<feature type="compositionally biased region" description="Acidic residues" evidence="9">
    <location>
        <begin position="1119"/>
        <end position="1129"/>
    </location>
</feature>
<dbReference type="FunFam" id="2.60.120.920:FF:000016">
    <property type="entry name" value="neuralized-like protein 4 isoform X2"/>
    <property type="match status" value="1"/>
</dbReference>
<feature type="domain" description="NHR" evidence="10">
    <location>
        <begin position="471"/>
        <end position="649"/>
    </location>
</feature>
<feature type="domain" description="NHR" evidence="10">
    <location>
        <begin position="931"/>
        <end position="1100"/>
    </location>
</feature>
<dbReference type="GeneID" id="102371098"/>
<feature type="domain" description="NHR" evidence="10">
    <location>
        <begin position="30"/>
        <end position="194"/>
    </location>
</feature>
<dbReference type="CTD" id="84461"/>
<keyword evidence="6" id="KW-0206">Cytoskeleton</keyword>
<dbReference type="RefSeq" id="XP_025049520.1">
    <property type="nucleotide sequence ID" value="XM_025193735.1"/>
</dbReference>
<accession>A0A3Q0FTP4</accession>
<keyword evidence="5" id="KW-0832">Ubl conjugation</keyword>
<dbReference type="GO" id="GO:0005814">
    <property type="term" value="C:centriole"/>
    <property type="evidence" value="ECO:0007669"/>
    <property type="project" value="UniProtKB-SubCell"/>
</dbReference>
<feature type="domain" description="NHR" evidence="10">
    <location>
        <begin position="278"/>
        <end position="435"/>
    </location>
</feature>